<dbReference type="SUPFAM" id="SSF142921">
    <property type="entry name" value="WGR domain-like"/>
    <property type="match status" value="1"/>
</dbReference>
<dbReference type="InterPro" id="IPR049809">
    <property type="entry name" value="YehF/YfeS-like_WGR"/>
</dbReference>
<protein>
    <recommendedName>
        <fullName evidence="2">WGR domain-containing protein</fullName>
    </recommendedName>
</protein>
<feature type="domain" description="WGR" evidence="2">
    <location>
        <begin position="1"/>
        <end position="91"/>
    </location>
</feature>
<dbReference type="PROSITE" id="PS51977">
    <property type="entry name" value="WGR"/>
    <property type="match status" value="1"/>
</dbReference>
<sequence length="147" mass="16452">MIAQPYQLYVERRDPARNMARYYVLSIEPTLFGDVCLTRRWGRIGARGQAKHHSFEREDEAVRLFLELLRGKRKRGYRPTAQETAKVAPQPMPGLCEAAAEREAASPDMGTALPEEAGPSGDPDQSRFGRDQMSWRPSSPSTSTSVA</sequence>
<dbReference type="SMART" id="SM00773">
    <property type="entry name" value="WGR"/>
    <property type="match status" value="1"/>
</dbReference>
<reference evidence="3" key="2">
    <citation type="submission" date="2023-01" db="EMBL/GenBank/DDBJ databases">
        <authorList>
            <person name="Sun Q."/>
            <person name="Evtushenko L."/>
        </authorList>
    </citation>
    <scope>NUCLEOTIDE SEQUENCE</scope>
    <source>
        <strain evidence="3">VKM B-2484</strain>
    </source>
</reference>
<evidence type="ECO:0000256" key="1">
    <source>
        <dbReference type="SAM" id="MobiDB-lite"/>
    </source>
</evidence>
<dbReference type="EMBL" id="BSFJ01000002">
    <property type="protein sequence ID" value="GLK70177.1"/>
    <property type="molecule type" value="Genomic_DNA"/>
</dbReference>
<dbReference type="AlphaFoldDB" id="A0A9W6J4F6"/>
<keyword evidence="4" id="KW-1185">Reference proteome</keyword>
<dbReference type="InterPro" id="IPR036930">
    <property type="entry name" value="WGR_dom_sf"/>
</dbReference>
<organism evidence="3 4">
    <name type="scientific">Ancylobacter dichloromethanicus</name>
    <dbReference type="NCBI Taxonomy" id="518825"/>
    <lineage>
        <taxon>Bacteria</taxon>
        <taxon>Pseudomonadati</taxon>
        <taxon>Pseudomonadota</taxon>
        <taxon>Alphaproteobacteria</taxon>
        <taxon>Hyphomicrobiales</taxon>
        <taxon>Xanthobacteraceae</taxon>
        <taxon>Ancylobacter</taxon>
    </lineage>
</organism>
<evidence type="ECO:0000313" key="3">
    <source>
        <dbReference type="EMBL" id="GLK70177.1"/>
    </source>
</evidence>
<name>A0A9W6J4F6_9HYPH</name>
<evidence type="ECO:0000313" key="4">
    <source>
        <dbReference type="Proteomes" id="UP001143370"/>
    </source>
</evidence>
<dbReference type="Proteomes" id="UP001143370">
    <property type="component" value="Unassembled WGS sequence"/>
</dbReference>
<dbReference type="InterPro" id="IPR008893">
    <property type="entry name" value="WGR_domain"/>
</dbReference>
<proteinExistence type="predicted"/>
<dbReference type="Pfam" id="PF05406">
    <property type="entry name" value="WGR"/>
    <property type="match status" value="1"/>
</dbReference>
<gene>
    <name evidence="3" type="ORF">GCM10017643_02920</name>
</gene>
<comment type="caution">
    <text evidence="3">The sequence shown here is derived from an EMBL/GenBank/DDBJ whole genome shotgun (WGS) entry which is preliminary data.</text>
</comment>
<feature type="compositionally biased region" description="Low complexity" evidence="1">
    <location>
        <begin position="137"/>
        <end position="147"/>
    </location>
</feature>
<reference evidence="3" key="1">
    <citation type="journal article" date="2014" name="Int. J. Syst. Evol. Microbiol.">
        <title>Complete genome sequence of Corynebacterium casei LMG S-19264T (=DSM 44701T), isolated from a smear-ripened cheese.</title>
        <authorList>
            <consortium name="US DOE Joint Genome Institute (JGI-PGF)"/>
            <person name="Walter F."/>
            <person name="Albersmeier A."/>
            <person name="Kalinowski J."/>
            <person name="Ruckert C."/>
        </authorList>
    </citation>
    <scope>NUCLEOTIDE SEQUENCE</scope>
    <source>
        <strain evidence="3">VKM B-2484</strain>
    </source>
</reference>
<accession>A0A9W6J4F6</accession>
<dbReference type="Gene3D" id="2.20.140.10">
    <property type="entry name" value="WGR domain"/>
    <property type="match status" value="1"/>
</dbReference>
<dbReference type="CDD" id="cd07996">
    <property type="entry name" value="WGR_MMR_like"/>
    <property type="match status" value="1"/>
</dbReference>
<evidence type="ECO:0000259" key="2">
    <source>
        <dbReference type="PROSITE" id="PS51977"/>
    </source>
</evidence>
<feature type="region of interest" description="Disordered" evidence="1">
    <location>
        <begin position="76"/>
        <end position="147"/>
    </location>
</feature>